<protein>
    <submittedName>
        <fullName evidence="2">Uncharacterized protein</fullName>
    </submittedName>
</protein>
<sequence length="281" mass="31000">PAHQNSETSTIGTASSSSSTQITHLRPRSSTAPRIMHRTSQQRMVITPERPISSPSTHTDTRERDPQLRTSPSIQITPPRSSTAPRIRRRIPQQRVIAANERSINRSTIHTETEELEHSPTRHPPRQTMTEDTTSQHSTPVIAPTVSSPDTSSSSTLSSASASSYTSSPPYPSPPAADFTQRQERPTSQRHSPPHYNDSSSTSYDYNEYSQEYDTRSHTGSATVFLTEEQPDGSDCLQTHSEPTVSPIQTSLLPHSSHESNINTHLELHDSPGSTNEPLLP</sequence>
<feature type="compositionally biased region" description="Polar residues" evidence="1">
    <location>
        <begin position="127"/>
        <end position="139"/>
    </location>
</feature>
<comment type="caution">
    <text evidence="2">The sequence shown here is derived from an EMBL/GenBank/DDBJ whole genome shotgun (WGS) entry which is preliminary data.</text>
</comment>
<keyword evidence="3" id="KW-1185">Reference proteome</keyword>
<evidence type="ECO:0000313" key="2">
    <source>
        <dbReference type="EMBL" id="GKT18823.1"/>
    </source>
</evidence>
<proteinExistence type="predicted"/>
<dbReference type="EMBL" id="BQXS01006271">
    <property type="protein sequence ID" value="GKT18823.1"/>
    <property type="molecule type" value="Genomic_DNA"/>
</dbReference>
<feature type="compositionally biased region" description="Polar residues" evidence="1">
    <location>
        <begin position="236"/>
        <end position="264"/>
    </location>
</feature>
<feature type="compositionally biased region" description="Polar residues" evidence="1">
    <location>
        <begin position="68"/>
        <end position="84"/>
    </location>
</feature>
<evidence type="ECO:0000313" key="3">
    <source>
        <dbReference type="Proteomes" id="UP001057375"/>
    </source>
</evidence>
<feature type="compositionally biased region" description="Polar residues" evidence="1">
    <location>
        <begin position="272"/>
        <end position="281"/>
    </location>
</feature>
<reference evidence="2" key="1">
    <citation type="submission" date="2022-03" db="EMBL/GenBank/DDBJ databases">
        <title>Draft genome sequence of Aduncisulcus paluster, a free-living microaerophilic Fornicata.</title>
        <authorList>
            <person name="Yuyama I."/>
            <person name="Kume K."/>
            <person name="Tamura T."/>
            <person name="Inagaki Y."/>
            <person name="Hashimoto T."/>
        </authorList>
    </citation>
    <scope>NUCLEOTIDE SEQUENCE</scope>
    <source>
        <strain evidence="2">NY0171</strain>
    </source>
</reference>
<organism evidence="2 3">
    <name type="scientific">Aduncisulcus paluster</name>
    <dbReference type="NCBI Taxonomy" id="2918883"/>
    <lineage>
        <taxon>Eukaryota</taxon>
        <taxon>Metamonada</taxon>
        <taxon>Carpediemonas-like organisms</taxon>
        <taxon>Aduncisulcus</taxon>
    </lineage>
</organism>
<evidence type="ECO:0000256" key="1">
    <source>
        <dbReference type="SAM" id="MobiDB-lite"/>
    </source>
</evidence>
<name>A0ABQ5JVD9_9EUKA</name>
<feature type="non-terminal residue" evidence="2">
    <location>
        <position position="1"/>
    </location>
</feature>
<feature type="non-terminal residue" evidence="2">
    <location>
        <position position="281"/>
    </location>
</feature>
<feature type="compositionally biased region" description="Low complexity" evidence="1">
    <location>
        <begin position="196"/>
        <end position="210"/>
    </location>
</feature>
<dbReference type="Proteomes" id="UP001057375">
    <property type="component" value="Unassembled WGS sequence"/>
</dbReference>
<accession>A0ABQ5JVD9</accession>
<feature type="compositionally biased region" description="Low complexity" evidence="1">
    <location>
        <begin position="1"/>
        <end position="23"/>
    </location>
</feature>
<gene>
    <name evidence="2" type="ORF">ADUPG1_004277</name>
</gene>
<feature type="compositionally biased region" description="Basic and acidic residues" evidence="1">
    <location>
        <begin position="109"/>
        <end position="120"/>
    </location>
</feature>
<feature type="region of interest" description="Disordered" evidence="1">
    <location>
        <begin position="1"/>
        <end position="281"/>
    </location>
</feature>
<feature type="compositionally biased region" description="Polar residues" evidence="1">
    <location>
        <begin position="28"/>
        <end position="44"/>
    </location>
</feature>
<feature type="compositionally biased region" description="Low complexity" evidence="1">
    <location>
        <begin position="143"/>
        <end position="168"/>
    </location>
</feature>